<dbReference type="AlphaFoldDB" id="A0AA39GKM5"/>
<organism evidence="2 3">
    <name type="scientific">Sarocladium strictum</name>
    <name type="common">Black bundle disease fungus</name>
    <name type="synonym">Acremonium strictum</name>
    <dbReference type="NCBI Taxonomy" id="5046"/>
    <lineage>
        <taxon>Eukaryota</taxon>
        <taxon>Fungi</taxon>
        <taxon>Dikarya</taxon>
        <taxon>Ascomycota</taxon>
        <taxon>Pezizomycotina</taxon>
        <taxon>Sordariomycetes</taxon>
        <taxon>Hypocreomycetidae</taxon>
        <taxon>Hypocreales</taxon>
        <taxon>Sarocladiaceae</taxon>
        <taxon>Sarocladium</taxon>
    </lineage>
</organism>
<name>A0AA39GKM5_SARSR</name>
<accession>A0AA39GKM5</accession>
<evidence type="ECO:0000313" key="2">
    <source>
        <dbReference type="EMBL" id="KAK0388393.1"/>
    </source>
</evidence>
<gene>
    <name evidence="2" type="ORF">NLU13_4638</name>
</gene>
<feature type="region of interest" description="Disordered" evidence="1">
    <location>
        <begin position="316"/>
        <end position="350"/>
    </location>
</feature>
<dbReference type="EMBL" id="JAPDFR010000003">
    <property type="protein sequence ID" value="KAK0388393.1"/>
    <property type="molecule type" value="Genomic_DNA"/>
</dbReference>
<protein>
    <submittedName>
        <fullName evidence="2">Uncharacterized protein</fullName>
    </submittedName>
</protein>
<reference evidence="2" key="1">
    <citation type="submission" date="2022-10" db="EMBL/GenBank/DDBJ databases">
        <title>Determination and structural analysis of whole genome sequence of Sarocladium strictum F4-1.</title>
        <authorList>
            <person name="Hu L."/>
            <person name="Jiang Y."/>
        </authorList>
    </citation>
    <scope>NUCLEOTIDE SEQUENCE</scope>
    <source>
        <strain evidence="2">F4-1</strain>
    </source>
</reference>
<proteinExistence type="predicted"/>
<keyword evidence="3" id="KW-1185">Reference proteome</keyword>
<sequence>MTTVTASLGIDDRLPDQWRRPTFKPQCTHISMSRFYGPDLICDYCRRPGQFGWVYRCSQDREEVIDLALSRGYPSTFDLLGDQLASRVGLRKRSRAARESSLSFFDEITPQQMTNYRPDQIATILKQRDNVHAVIAAEEARKNLSSVGHRSDFPPHTLYHYRGADPWSELLESECEYQICPQCRPGAADRAFLSLNAVADNEIMPCAAIGFGFHIVGGRPVSDVRIVRNLGLREEATAFTDENPSEGCCTPRDRFLDLLHDQIDRLSEYDGWEDDSDGETGCSLHHTKVGDPPTRLKHSPRYENLSVFVEDAVQASEGTNKRPWTPPPSPRPIPPGSHFDETPDDLLSPNNAERHHAWRRQRMIQELDRIYEFLGDRQSIVPVASAARDEMAILEETIEVGLSDIIKQV</sequence>
<evidence type="ECO:0000313" key="3">
    <source>
        <dbReference type="Proteomes" id="UP001175261"/>
    </source>
</evidence>
<comment type="caution">
    <text evidence="2">The sequence shown here is derived from an EMBL/GenBank/DDBJ whole genome shotgun (WGS) entry which is preliminary data.</text>
</comment>
<feature type="region of interest" description="Disordered" evidence="1">
    <location>
        <begin position="270"/>
        <end position="297"/>
    </location>
</feature>
<feature type="compositionally biased region" description="Pro residues" evidence="1">
    <location>
        <begin position="324"/>
        <end position="335"/>
    </location>
</feature>
<evidence type="ECO:0000256" key="1">
    <source>
        <dbReference type="SAM" id="MobiDB-lite"/>
    </source>
</evidence>
<dbReference type="Proteomes" id="UP001175261">
    <property type="component" value="Unassembled WGS sequence"/>
</dbReference>